<dbReference type="EMBL" id="FNCH01000010">
    <property type="protein sequence ID" value="SDG74743.1"/>
    <property type="molecule type" value="Genomic_DNA"/>
</dbReference>
<dbReference type="Gene3D" id="2.60.120.1440">
    <property type="match status" value="1"/>
</dbReference>
<keyword evidence="5" id="KW-1185">Reference proteome</keyword>
<evidence type="ECO:0000313" key="4">
    <source>
        <dbReference type="EMBL" id="SDG74743.1"/>
    </source>
</evidence>
<evidence type="ECO:0000313" key="5">
    <source>
        <dbReference type="Proteomes" id="UP000199643"/>
    </source>
</evidence>
<evidence type="ECO:0000259" key="2">
    <source>
        <dbReference type="Pfam" id="PF04773"/>
    </source>
</evidence>
<organism evidence="4 5">
    <name type="scientific">Pedobacter terrae</name>
    <dbReference type="NCBI Taxonomy" id="405671"/>
    <lineage>
        <taxon>Bacteria</taxon>
        <taxon>Pseudomonadati</taxon>
        <taxon>Bacteroidota</taxon>
        <taxon>Sphingobacteriia</taxon>
        <taxon>Sphingobacteriales</taxon>
        <taxon>Sphingobacteriaceae</taxon>
        <taxon>Pedobacter</taxon>
    </lineage>
</organism>
<dbReference type="Pfam" id="PF16344">
    <property type="entry name" value="FecR_C"/>
    <property type="match status" value="1"/>
</dbReference>
<dbReference type="PANTHER" id="PTHR30273:SF2">
    <property type="entry name" value="PROTEIN FECR"/>
    <property type="match status" value="1"/>
</dbReference>
<evidence type="ECO:0000256" key="1">
    <source>
        <dbReference type="SAM" id="Phobius"/>
    </source>
</evidence>
<protein>
    <recommendedName>
        <fullName evidence="6">FecR family protein</fullName>
    </recommendedName>
</protein>
<dbReference type="OrthoDB" id="1099963at2"/>
<gene>
    <name evidence="4" type="ORF">SAMN05421827_110120</name>
</gene>
<dbReference type="AlphaFoldDB" id="A0A1G7WS40"/>
<feature type="domain" description="Protein FecR C-terminal" evidence="3">
    <location>
        <begin position="322"/>
        <end position="389"/>
    </location>
</feature>
<dbReference type="Gene3D" id="3.55.50.30">
    <property type="match status" value="1"/>
</dbReference>
<keyword evidence="1" id="KW-0812">Transmembrane</keyword>
<dbReference type="RefSeq" id="WP_090500945.1">
    <property type="nucleotide sequence ID" value="NZ_FNCH01000010.1"/>
</dbReference>
<dbReference type="Proteomes" id="UP000199643">
    <property type="component" value="Unassembled WGS sequence"/>
</dbReference>
<sequence>MQKESSSIEVLFTKYTRGEATTEETLQLFKLIGSGCHDVDISERLASELDHTDPADRYETAWETSLARIKAQAFEPKQSALKRKYIRLWPRILTAGAALLILAFGINHFMSRETAHSYEHLTQNDIAPGKIGATLTLANGKTINLGTIASGESIKENGIVISKTSDGQLLYQSHQNKNDTQDLHTLSTALGQTYALTLPDQTKVWLNAASSLTYHSTLKGKGVRSVQLKGEAYFEVAKDKTRPFLVESGTQIVEVLGTHFNVNAYADEKTYRTTLLEGSVKITDHAQSSIILPGYQAATSNGEIKLSQVDTDFAVAWKSNNFTFDRLDIKEIMRMIARWYDVEVIYKEEIPSGKFWGSVSRFDRISQVLIPLEATGNVHFKIEGRKVYVYR</sequence>
<dbReference type="PANTHER" id="PTHR30273">
    <property type="entry name" value="PERIPLASMIC SIGNAL SENSOR AND SIGMA FACTOR ACTIVATOR FECR-RELATED"/>
    <property type="match status" value="1"/>
</dbReference>
<proteinExistence type="predicted"/>
<dbReference type="InterPro" id="IPR012373">
    <property type="entry name" value="Ferrdict_sens_TM"/>
</dbReference>
<dbReference type="STRING" id="405671.SAMN05421827_110120"/>
<evidence type="ECO:0008006" key="6">
    <source>
        <dbReference type="Google" id="ProtNLM"/>
    </source>
</evidence>
<dbReference type="GO" id="GO:0016989">
    <property type="term" value="F:sigma factor antagonist activity"/>
    <property type="evidence" value="ECO:0007669"/>
    <property type="project" value="TreeGrafter"/>
</dbReference>
<feature type="transmembrane region" description="Helical" evidence="1">
    <location>
        <begin position="88"/>
        <end position="110"/>
    </location>
</feature>
<keyword evidence="1" id="KW-1133">Transmembrane helix</keyword>
<dbReference type="InterPro" id="IPR006860">
    <property type="entry name" value="FecR"/>
</dbReference>
<reference evidence="5" key="1">
    <citation type="submission" date="2016-10" db="EMBL/GenBank/DDBJ databases">
        <authorList>
            <person name="Varghese N."/>
            <person name="Submissions S."/>
        </authorList>
    </citation>
    <scope>NUCLEOTIDE SEQUENCE [LARGE SCALE GENOMIC DNA]</scope>
    <source>
        <strain evidence="5">DSM 17933</strain>
    </source>
</reference>
<name>A0A1G7WS40_9SPHI</name>
<accession>A0A1G7WS40</accession>
<evidence type="ECO:0000259" key="3">
    <source>
        <dbReference type="Pfam" id="PF16344"/>
    </source>
</evidence>
<keyword evidence="1" id="KW-0472">Membrane</keyword>
<dbReference type="InterPro" id="IPR032508">
    <property type="entry name" value="FecR_C"/>
</dbReference>
<dbReference type="Pfam" id="PF04773">
    <property type="entry name" value="FecR"/>
    <property type="match status" value="1"/>
</dbReference>
<feature type="domain" description="FecR protein" evidence="2">
    <location>
        <begin position="185"/>
        <end position="281"/>
    </location>
</feature>